<dbReference type="Gene3D" id="3.40.50.720">
    <property type="entry name" value="NAD(P)-binding Rossmann-like Domain"/>
    <property type="match status" value="1"/>
</dbReference>
<dbReference type="RefSeq" id="WP_345271116.1">
    <property type="nucleotide sequence ID" value="NZ_BAABHB010000018.1"/>
</dbReference>
<evidence type="ECO:0000259" key="1">
    <source>
        <dbReference type="Pfam" id="PF00899"/>
    </source>
</evidence>
<feature type="domain" description="DUF6791" evidence="2">
    <location>
        <begin position="10"/>
        <end position="163"/>
    </location>
</feature>
<dbReference type="GO" id="GO:0016779">
    <property type="term" value="F:nucleotidyltransferase activity"/>
    <property type="evidence" value="ECO:0007669"/>
    <property type="project" value="UniProtKB-KW"/>
</dbReference>
<keyword evidence="3" id="KW-0808">Transferase</keyword>
<organism evidence="3 4">
    <name type="scientific">Nibrella viscosa</name>
    <dbReference type="NCBI Taxonomy" id="1084524"/>
    <lineage>
        <taxon>Bacteria</taxon>
        <taxon>Pseudomonadati</taxon>
        <taxon>Bacteroidota</taxon>
        <taxon>Cytophagia</taxon>
        <taxon>Cytophagales</taxon>
        <taxon>Spirosomataceae</taxon>
        <taxon>Nibrella</taxon>
    </lineage>
</organism>
<keyword evidence="3" id="KW-0548">Nucleotidyltransferase</keyword>
<evidence type="ECO:0000313" key="4">
    <source>
        <dbReference type="Proteomes" id="UP001500936"/>
    </source>
</evidence>
<gene>
    <name evidence="3" type="ORF">GCM10023187_53320</name>
</gene>
<feature type="domain" description="THIF-type NAD/FAD binding fold" evidence="1">
    <location>
        <begin position="175"/>
        <end position="302"/>
    </location>
</feature>
<keyword evidence="4" id="KW-1185">Reference proteome</keyword>
<dbReference type="NCBIfam" id="NF004805">
    <property type="entry name" value="PRK06153.1-4"/>
    <property type="match status" value="1"/>
</dbReference>
<sequence length="400" mass="44153">MSHQLINLSPDLKRLRDEGFNIAVEAGILIVNDIPYVTPSQAVAYGTLVTPLSMAGDITTKPATHIAYFAGEHPCHKDGTPMVKLVLAGQPPYPYGIGLYAQHMMSNKPFPLEVGYADYYELMTTYINIISAPVHSIDSLITARTYPVIEESEVESVFCYMDTASSRAGISAVARKLALGRIAIIGLGGTGSYVLDLVAKTPVNEIHLFDRDVFSQHNAFRAPGAPSLEQLRSKPQKVDYLASVYAQMRRNIIPHNEFLTEENVDQLLGMDFIFLCLDRGTVKHTIIARLEAAAIPFVDVGMGIYLEMDSLSLGGIVRVTTSTQLQRDHVHQKRRISFGDGAEVNEYQQNIQIADLNALNAALAVIKWKKLFGFYLDLEGEHHSTYTIDGNSLINEDHSA</sequence>
<dbReference type="CDD" id="cd01483">
    <property type="entry name" value="E1_enzyme_family"/>
    <property type="match status" value="1"/>
</dbReference>
<dbReference type="Pfam" id="PF20590">
    <property type="entry name" value="DUF6791"/>
    <property type="match status" value="1"/>
</dbReference>
<dbReference type="InterPro" id="IPR035985">
    <property type="entry name" value="Ubiquitin-activating_enz"/>
</dbReference>
<evidence type="ECO:0000259" key="2">
    <source>
        <dbReference type="Pfam" id="PF20590"/>
    </source>
</evidence>
<dbReference type="NCBIfam" id="NF004804">
    <property type="entry name" value="PRK06153.1-3"/>
    <property type="match status" value="1"/>
</dbReference>
<dbReference type="InterPro" id="IPR000594">
    <property type="entry name" value="ThiF_NAD_FAD-bd"/>
</dbReference>
<comment type="caution">
    <text evidence="3">The sequence shown here is derived from an EMBL/GenBank/DDBJ whole genome shotgun (WGS) entry which is preliminary data.</text>
</comment>
<evidence type="ECO:0000313" key="3">
    <source>
        <dbReference type="EMBL" id="GAA4419209.1"/>
    </source>
</evidence>
<dbReference type="EMBL" id="BAABHB010000018">
    <property type="protein sequence ID" value="GAA4419209.1"/>
    <property type="molecule type" value="Genomic_DNA"/>
</dbReference>
<dbReference type="InterPro" id="IPR046741">
    <property type="entry name" value="DUF6791"/>
</dbReference>
<accession>A0ABP8KYH4</accession>
<dbReference type="Proteomes" id="UP001500936">
    <property type="component" value="Unassembled WGS sequence"/>
</dbReference>
<dbReference type="Pfam" id="PF00899">
    <property type="entry name" value="ThiF"/>
    <property type="match status" value="1"/>
</dbReference>
<name>A0ABP8KYH4_9BACT</name>
<protein>
    <submittedName>
        <fullName evidence="3">ThiF family adenylyltransferase</fullName>
    </submittedName>
</protein>
<proteinExistence type="predicted"/>
<dbReference type="SUPFAM" id="SSF69572">
    <property type="entry name" value="Activating enzymes of the ubiquitin-like proteins"/>
    <property type="match status" value="1"/>
</dbReference>
<reference evidence="4" key="1">
    <citation type="journal article" date="2019" name="Int. J. Syst. Evol. Microbiol.">
        <title>The Global Catalogue of Microorganisms (GCM) 10K type strain sequencing project: providing services to taxonomists for standard genome sequencing and annotation.</title>
        <authorList>
            <consortium name="The Broad Institute Genomics Platform"/>
            <consortium name="The Broad Institute Genome Sequencing Center for Infectious Disease"/>
            <person name="Wu L."/>
            <person name="Ma J."/>
        </authorList>
    </citation>
    <scope>NUCLEOTIDE SEQUENCE [LARGE SCALE GENOMIC DNA]</scope>
    <source>
        <strain evidence="4">JCM 17925</strain>
    </source>
</reference>